<keyword evidence="1" id="KW-0805">Transcription regulation</keyword>
<sequence length="186" mass="21005">MSLFYHMSLGLSVYSEVICVYDGLILGPKLGDLIMKIEQNSHLDRYDTEILRALAVDGRMPVTELSKKVGLSKTPCQLRMKRLIAEGYIRGFQAVLDPMKLGMDQVVFVEVKLKRTAEDALHDFNEAVQTAPEIEQCHMIAGAFDYLLKLRTKDMQNYREVLGRVVSTLPHVDSTSTHVSMQSVKD</sequence>
<dbReference type="GO" id="GO:0006355">
    <property type="term" value="P:regulation of DNA-templated transcription"/>
    <property type="evidence" value="ECO:0007669"/>
    <property type="project" value="UniProtKB-ARBA"/>
</dbReference>
<name>A0A0P1GRU8_9RHOB</name>
<evidence type="ECO:0000259" key="5">
    <source>
        <dbReference type="PROSITE" id="PS50956"/>
    </source>
</evidence>
<organism evidence="6 7">
    <name type="scientific">Thalassovita mediterranea</name>
    <dbReference type="NCBI Taxonomy" id="340021"/>
    <lineage>
        <taxon>Bacteria</taxon>
        <taxon>Pseudomonadati</taxon>
        <taxon>Pseudomonadota</taxon>
        <taxon>Alphaproteobacteria</taxon>
        <taxon>Rhodobacterales</taxon>
        <taxon>Roseobacteraceae</taxon>
        <taxon>Thalassovita</taxon>
    </lineage>
</organism>
<dbReference type="STRING" id="340021.TM5383_02473"/>
<accession>A0A0P1GRU8</accession>
<dbReference type="PANTHER" id="PTHR30154:SF0">
    <property type="entry name" value="LEUCINE-RESPONSIVE REGULATORY PROTEIN"/>
    <property type="match status" value="1"/>
</dbReference>
<keyword evidence="2" id="KW-0238">DNA-binding</keyword>
<dbReference type="PANTHER" id="PTHR30154">
    <property type="entry name" value="LEUCINE-RESPONSIVE REGULATORY PROTEIN"/>
    <property type="match status" value="1"/>
</dbReference>
<dbReference type="InterPro" id="IPR011991">
    <property type="entry name" value="ArsR-like_HTH"/>
</dbReference>
<dbReference type="Pfam" id="PF01037">
    <property type="entry name" value="AsnC_trans_reg"/>
    <property type="match status" value="1"/>
</dbReference>
<dbReference type="InterPro" id="IPR019887">
    <property type="entry name" value="Tscrpt_reg_AsnC/Lrp_C"/>
</dbReference>
<dbReference type="InterPro" id="IPR036390">
    <property type="entry name" value="WH_DNA-bd_sf"/>
</dbReference>
<evidence type="ECO:0000313" key="6">
    <source>
        <dbReference type="EMBL" id="CUH85245.1"/>
    </source>
</evidence>
<keyword evidence="3" id="KW-0010">Activator</keyword>
<keyword evidence="4" id="KW-0804">Transcription</keyword>
<dbReference type="EMBL" id="CYSF01000012">
    <property type="protein sequence ID" value="CUH85245.1"/>
    <property type="molecule type" value="Genomic_DNA"/>
</dbReference>
<dbReference type="AlphaFoldDB" id="A0A0P1GRU8"/>
<evidence type="ECO:0000256" key="1">
    <source>
        <dbReference type="ARBA" id="ARBA00023015"/>
    </source>
</evidence>
<dbReference type="InterPro" id="IPR011008">
    <property type="entry name" value="Dimeric_a/b-barrel"/>
</dbReference>
<dbReference type="InterPro" id="IPR000485">
    <property type="entry name" value="AsnC-type_HTH_dom"/>
</dbReference>
<dbReference type="InterPro" id="IPR019888">
    <property type="entry name" value="Tscrpt_reg_AsnC-like"/>
</dbReference>
<dbReference type="GO" id="GO:0043565">
    <property type="term" value="F:sequence-specific DNA binding"/>
    <property type="evidence" value="ECO:0007669"/>
    <property type="project" value="InterPro"/>
</dbReference>
<dbReference type="Proteomes" id="UP000051681">
    <property type="component" value="Unassembled WGS sequence"/>
</dbReference>
<dbReference type="PROSITE" id="PS50956">
    <property type="entry name" value="HTH_ASNC_2"/>
    <property type="match status" value="1"/>
</dbReference>
<protein>
    <submittedName>
        <fullName evidence="6">Leucine-responsive regulatory protein</fullName>
    </submittedName>
</protein>
<evidence type="ECO:0000256" key="2">
    <source>
        <dbReference type="ARBA" id="ARBA00023125"/>
    </source>
</evidence>
<dbReference type="SUPFAM" id="SSF54909">
    <property type="entry name" value="Dimeric alpha+beta barrel"/>
    <property type="match status" value="1"/>
</dbReference>
<dbReference type="SUPFAM" id="SSF46785">
    <property type="entry name" value="Winged helix' DNA-binding domain"/>
    <property type="match status" value="1"/>
</dbReference>
<dbReference type="GO" id="GO:0006524">
    <property type="term" value="P:alanine catabolic process"/>
    <property type="evidence" value="ECO:0007669"/>
    <property type="project" value="TreeGrafter"/>
</dbReference>
<dbReference type="CDD" id="cd00090">
    <property type="entry name" value="HTH_ARSR"/>
    <property type="match status" value="1"/>
</dbReference>
<dbReference type="GO" id="GO:0005829">
    <property type="term" value="C:cytosol"/>
    <property type="evidence" value="ECO:0007669"/>
    <property type="project" value="TreeGrafter"/>
</dbReference>
<dbReference type="SMART" id="SM00344">
    <property type="entry name" value="HTH_ASNC"/>
    <property type="match status" value="1"/>
</dbReference>
<dbReference type="Gene3D" id="3.30.70.920">
    <property type="match status" value="1"/>
</dbReference>
<dbReference type="Gene3D" id="1.10.10.10">
    <property type="entry name" value="Winged helix-like DNA-binding domain superfamily/Winged helix DNA-binding domain"/>
    <property type="match status" value="1"/>
</dbReference>
<gene>
    <name evidence="6" type="primary">lrp_9</name>
    <name evidence="6" type="ORF">TM5383_02473</name>
</gene>
<evidence type="ECO:0000256" key="4">
    <source>
        <dbReference type="ARBA" id="ARBA00023163"/>
    </source>
</evidence>
<dbReference type="Pfam" id="PF13412">
    <property type="entry name" value="HTH_24"/>
    <property type="match status" value="1"/>
</dbReference>
<dbReference type="GO" id="GO:0043201">
    <property type="term" value="P:response to L-leucine"/>
    <property type="evidence" value="ECO:0007669"/>
    <property type="project" value="TreeGrafter"/>
</dbReference>
<proteinExistence type="predicted"/>
<dbReference type="InterPro" id="IPR036388">
    <property type="entry name" value="WH-like_DNA-bd_sf"/>
</dbReference>
<keyword evidence="7" id="KW-1185">Reference proteome</keyword>
<reference evidence="6 7" key="1">
    <citation type="submission" date="2015-09" db="EMBL/GenBank/DDBJ databases">
        <authorList>
            <consortium name="Swine Surveillance"/>
        </authorList>
    </citation>
    <scope>NUCLEOTIDE SEQUENCE [LARGE SCALE GENOMIC DNA]</scope>
    <source>
        <strain evidence="6 7">CECT 8383</strain>
    </source>
</reference>
<evidence type="ECO:0000313" key="7">
    <source>
        <dbReference type="Proteomes" id="UP000051681"/>
    </source>
</evidence>
<feature type="domain" description="HTH asnC-type" evidence="5">
    <location>
        <begin position="43"/>
        <end position="104"/>
    </location>
</feature>
<evidence type="ECO:0000256" key="3">
    <source>
        <dbReference type="ARBA" id="ARBA00023159"/>
    </source>
</evidence>
<dbReference type="PRINTS" id="PR00033">
    <property type="entry name" value="HTHASNC"/>
</dbReference>